<feature type="compositionally biased region" description="Pro residues" evidence="1">
    <location>
        <begin position="263"/>
        <end position="275"/>
    </location>
</feature>
<dbReference type="AlphaFoldDB" id="A0A5B7KMP9"/>
<evidence type="ECO:0000313" key="2">
    <source>
        <dbReference type="EMBL" id="MPD05985.1"/>
    </source>
</evidence>
<feature type="region of interest" description="Disordered" evidence="1">
    <location>
        <begin position="225"/>
        <end position="288"/>
    </location>
</feature>
<name>A0A5B7KMP9_PORTR</name>
<feature type="compositionally biased region" description="Basic and acidic residues" evidence="1">
    <location>
        <begin position="235"/>
        <end position="252"/>
    </location>
</feature>
<feature type="region of interest" description="Disordered" evidence="1">
    <location>
        <begin position="170"/>
        <end position="205"/>
    </location>
</feature>
<protein>
    <submittedName>
        <fullName evidence="2">Uncharacterized protein</fullName>
    </submittedName>
</protein>
<dbReference type="EMBL" id="VSRR010148785">
    <property type="protein sequence ID" value="MPD05985.1"/>
    <property type="molecule type" value="Genomic_DNA"/>
</dbReference>
<gene>
    <name evidence="2" type="ORF">E2C01_101761</name>
</gene>
<reference evidence="2 3" key="1">
    <citation type="submission" date="2019-05" db="EMBL/GenBank/DDBJ databases">
        <title>Another draft genome of Portunus trituberculatus and its Hox gene families provides insights of decapod evolution.</title>
        <authorList>
            <person name="Jeong J.-H."/>
            <person name="Song I."/>
            <person name="Kim S."/>
            <person name="Choi T."/>
            <person name="Kim D."/>
            <person name="Ryu S."/>
            <person name="Kim W."/>
        </authorList>
    </citation>
    <scope>NUCLEOTIDE SEQUENCE [LARGE SCALE GENOMIC DNA]</scope>
    <source>
        <tissue evidence="2">Muscle</tissue>
    </source>
</reference>
<sequence length="288" mass="30753">MSNVQCPPLQSLTSLAWRHATRSRQTASPPPAVRRGAPSTLCSVSPPRSLASRSLPSLLCGGSRLTARRLSTPHDGLLSNAACSLYQALQGCWGMSWEGCQLGPSCPAPLGARLLTHQPKPFPSFPTSPPAFATPPSLRESLHALHSEDYGLRPLRQNTADSDAPFVLKPANPSQGFRGQEHTSMPSQPRVGPHHAPPRPVHPPHHVLLGGGGFFRRQNPATGSVAVIISRRGMRGREEVRGDGSREGEHHPPSPHSARSPAQPQPEPPFPPPPKTSRATHGIVSSPC</sequence>
<organism evidence="2 3">
    <name type="scientific">Portunus trituberculatus</name>
    <name type="common">Swimming crab</name>
    <name type="synonym">Neptunus trituberculatus</name>
    <dbReference type="NCBI Taxonomy" id="210409"/>
    <lineage>
        <taxon>Eukaryota</taxon>
        <taxon>Metazoa</taxon>
        <taxon>Ecdysozoa</taxon>
        <taxon>Arthropoda</taxon>
        <taxon>Crustacea</taxon>
        <taxon>Multicrustacea</taxon>
        <taxon>Malacostraca</taxon>
        <taxon>Eumalacostraca</taxon>
        <taxon>Eucarida</taxon>
        <taxon>Decapoda</taxon>
        <taxon>Pleocyemata</taxon>
        <taxon>Brachyura</taxon>
        <taxon>Eubrachyura</taxon>
        <taxon>Portunoidea</taxon>
        <taxon>Portunidae</taxon>
        <taxon>Portuninae</taxon>
        <taxon>Portunus</taxon>
    </lineage>
</organism>
<feature type="region of interest" description="Disordered" evidence="1">
    <location>
        <begin position="19"/>
        <end position="50"/>
    </location>
</feature>
<evidence type="ECO:0000256" key="1">
    <source>
        <dbReference type="SAM" id="MobiDB-lite"/>
    </source>
</evidence>
<proteinExistence type="predicted"/>
<keyword evidence="3" id="KW-1185">Reference proteome</keyword>
<feature type="compositionally biased region" description="Polar residues" evidence="1">
    <location>
        <begin position="172"/>
        <end position="187"/>
    </location>
</feature>
<comment type="caution">
    <text evidence="2">The sequence shown here is derived from an EMBL/GenBank/DDBJ whole genome shotgun (WGS) entry which is preliminary data.</text>
</comment>
<dbReference type="Proteomes" id="UP000324222">
    <property type="component" value="Unassembled WGS sequence"/>
</dbReference>
<accession>A0A5B7KMP9</accession>
<evidence type="ECO:0000313" key="3">
    <source>
        <dbReference type="Proteomes" id="UP000324222"/>
    </source>
</evidence>
<feature type="compositionally biased region" description="Basic residues" evidence="1">
    <location>
        <begin position="192"/>
        <end position="205"/>
    </location>
</feature>